<evidence type="ECO:0000256" key="2">
    <source>
        <dbReference type="ARBA" id="ARBA00022747"/>
    </source>
</evidence>
<protein>
    <recommendedName>
        <fullName evidence="4">Type I restriction modification DNA specificity domain-containing protein</fullName>
    </recommendedName>
</protein>
<keyword evidence="3" id="KW-0238">DNA-binding</keyword>
<dbReference type="Pfam" id="PF01420">
    <property type="entry name" value="Methylase_S"/>
    <property type="match status" value="2"/>
</dbReference>
<evidence type="ECO:0000259" key="4">
    <source>
        <dbReference type="Pfam" id="PF01420"/>
    </source>
</evidence>
<dbReference type="Proteomes" id="UP000324996">
    <property type="component" value="Unassembled WGS sequence"/>
</dbReference>
<dbReference type="PANTHER" id="PTHR30408:SF13">
    <property type="entry name" value="TYPE I RESTRICTION ENZYME HINDI SPECIFICITY SUBUNIT"/>
    <property type="match status" value="1"/>
</dbReference>
<name>A0A5A7NAR8_9PROT</name>
<feature type="domain" description="Type I restriction modification DNA specificity" evidence="4">
    <location>
        <begin position="201"/>
        <end position="360"/>
    </location>
</feature>
<dbReference type="InterPro" id="IPR000055">
    <property type="entry name" value="Restrct_endonuc_typeI_TRD"/>
</dbReference>
<dbReference type="CDD" id="cd16961">
    <property type="entry name" value="RMtype1_S_TRD-CR_like"/>
    <property type="match status" value="1"/>
</dbReference>
<comment type="caution">
    <text evidence="5">The sequence shown here is derived from an EMBL/GenBank/DDBJ whole genome shotgun (WGS) entry which is preliminary data.</text>
</comment>
<dbReference type="CDD" id="cd17273">
    <property type="entry name" value="RMtype1_S_EcoJA69PI-TRD1-CR1_like"/>
    <property type="match status" value="1"/>
</dbReference>
<keyword evidence="6" id="KW-1185">Reference proteome</keyword>
<evidence type="ECO:0000313" key="6">
    <source>
        <dbReference type="Proteomes" id="UP000324996"/>
    </source>
</evidence>
<dbReference type="AlphaFoldDB" id="A0A5A7NAR8"/>
<organism evidence="5 6">
    <name type="scientific">Iodidimonas nitroreducens</name>
    <dbReference type="NCBI Taxonomy" id="1236968"/>
    <lineage>
        <taxon>Bacteria</taxon>
        <taxon>Pseudomonadati</taxon>
        <taxon>Pseudomonadota</taxon>
        <taxon>Alphaproteobacteria</taxon>
        <taxon>Iodidimonadales</taxon>
        <taxon>Iodidimonadaceae</taxon>
        <taxon>Iodidimonas</taxon>
    </lineage>
</organism>
<dbReference type="InterPro" id="IPR052021">
    <property type="entry name" value="Type-I_RS_S_subunit"/>
</dbReference>
<proteinExistence type="inferred from homology"/>
<dbReference type="SUPFAM" id="SSF116734">
    <property type="entry name" value="DNA methylase specificity domain"/>
    <property type="match status" value="2"/>
</dbReference>
<dbReference type="Gene3D" id="3.90.220.20">
    <property type="entry name" value="DNA methylase specificity domains"/>
    <property type="match status" value="2"/>
</dbReference>
<reference evidence="5 6" key="1">
    <citation type="submission" date="2019-09" db="EMBL/GenBank/DDBJ databases">
        <title>NBRP : Genome information of microbial organism related human and environment.</title>
        <authorList>
            <person name="Hattori M."/>
            <person name="Oshima K."/>
            <person name="Inaba H."/>
            <person name="Suda W."/>
            <person name="Sakamoto M."/>
            <person name="Iino T."/>
            <person name="Kitahara M."/>
            <person name="Oshida Y."/>
            <person name="Iida T."/>
            <person name="Kudo T."/>
            <person name="Itoh T."/>
            <person name="Ohkuma M."/>
        </authorList>
    </citation>
    <scope>NUCLEOTIDE SEQUENCE [LARGE SCALE GENOMIC DNA]</scope>
    <source>
        <strain evidence="5 6">Q-1</strain>
    </source>
</reference>
<dbReference type="RefSeq" id="WP_150007340.1">
    <property type="nucleotide sequence ID" value="NZ_BKCN01000019.1"/>
</dbReference>
<dbReference type="GO" id="GO:0003677">
    <property type="term" value="F:DNA binding"/>
    <property type="evidence" value="ECO:0007669"/>
    <property type="project" value="UniProtKB-KW"/>
</dbReference>
<accession>A0A5A7NAR8</accession>
<feature type="domain" description="Type I restriction modification DNA specificity" evidence="4">
    <location>
        <begin position="3"/>
        <end position="166"/>
    </location>
</feature>
<evidence type="ECO:0000256" key="3">
    <source>
        <dbReference type="ARBA" id="ARBA00023125"/>
    </source>
</evidence>
<evidence type="ECO:0000256" key="1">
    <source>
        <dbReference type="ARBA" id="ARBA00010923"/>
    </source>
</evidence>
<evidence type="ECO:0000313" key="5">
    <source>
        <dbReference type="EMBL" id="GER05198.1"/>
    </source>
</evidence>
<keyword evidence="2" id="KW-0680">Restriction system</keyword>
<gene>
    <name evidence="5" type="ORF">JCM17846_28800</name>
</gene>
<dbReference type="EMBL" id="BKCN01000019">
    <property type="protein sequence ID" value="GER05198.1"/>
    <property type="molecule type" value="Genomic_DNA"/>
</dbReference>
<dbReference type="PANTHER" id="PTHR30408">
    <property type="entry name" value="TYPE-1 RESTRICTION ENZYME ECOKI SPECIFICITY PROTEIN"/>
    <property type="match status" value="1"/>
</dbReference>
<dbReference type="InterPro" id="IPR044946">
    <property type="entry name" value="Restrct_endonuc_typeI_TRD_sf"/>
</dbReference>
<dbReference type="GO" id="GO:0009307">
    <property type="term" value="P:DNA restriction-modification system"/>
    <property type="evidence" value="ECO:0007669"/>
    <property type="project" value="UniProtKB-KW"/>
</dbReference>
<comment type="similarity">
    <text evidence="1">Belongs to the type-I restriction system S methylase family.</text>
</comment>
<sequence>MKSDWQTQTIEEVCEVVNGGTPKTGVREYWDGGHQWVTPAEMGKRQSPFIAETARTLTDAGVANSSARPLPPMSVILSSRAPIGHLVINTVPMSFNQGCKGLIPKQNLHHKYLFYFLHANVELLNSLGTGATFKELSGGKLKSVQIPVPPLEEQKRIAAILDEAFEGIAKATANAERNLANSEELFDSQLQSIFDDQDGAEYELSDVCSIESRLIDPKAAEFADLLHIGGGNMVTKSDELIDLRTAKEEGLISGKFLFDRETVLYSKIRPYLMKVSRPDFMGLCSADVYPLKPRKGILDRDYLYFLLLSKRFTDYAVEGSGRAGMPKVNRKHLFAYRVRLPDLELQKEAAAKIDSTMNARSQLSKVYRSKLRALSQLRQTLLQKAFSGELTSANERRANVNAVAATTSPQYTADVLAFAFAKHRAAQRDRTFGRVKGQKVLHLVEAVAGVDLGRDPIKDAAGPNDSAHMRRAEDWAAQQGYFAFEARGTGGYDFKPGRNYQKTLASSYARLSAHKDEIAKVIDLVIPLDSQEAEVLATVHAAWNNLIIDGVEPTRNAIIAEARENWAASKLEIPAARFEEAIRFIRQNNIIPDAPPKLYVQGRSPCFERS</sequence>